<evidence type="ECO:0000256" key="5">
    <source>
        <dbReference type="ARBA" id="ARBA00023032"/>
    </source>
</evidence>
<dbReference type="GO" id="GO:0005886">
    <property type="term" value="C:plasma membrane"/>
    <property type="evidence" value="ECO:0007669"/>
    <property type="project" value="UniProtKB-SubCell"/>
</dbReference>
<feature type="transmembrane region" description="Helical" evidence="7">
    <location>
        <begin position="204"/>
        <end position="230"/>
    </location>
</feature>
<dbReference type="Proteomes" id="UP000582213">
    <property type="component" value="Unassembled WGS sequence"/>
</dbReference>
<dbReference type="AlphaFoldDB" id="A0A650CIN0"/>
<evidence type="ECO:0000313" key="12">
    <source>
        <dbReference type="Proteomes" id="UP000582213"/>
    </source>
</evidence>
<evidence type="ECO:0000256" key="2">
    <source>
        <dbReference type="ARBA" id="ARBA00022448"/>
    </source>
</evidence>
<dbReference type="RefSeq" id="WP_156015150.1">
    <property type="nucleotide sequence ID" value="NZ_CP045484.1"/>
</dbReference>
<feature type="transmembrane region" description="Helical" evidence="7">
    <location>
        <begin position="84"/>
        <end position="106"/>
    </location>
</feature>
<dbReference type="OrthoDB" id="11163at2157"/>
<feature type="domain" description="ABC transmembrane type-1" evidence="8">
    <location>
        <begin position="52"/>
        <end position="255"/>
    </location>
</feature>
<feature type="transmembrane region" description="Helical" evidence="7">
    <location>
        <begin position="12"/>
        <end position="34"/>
    </location>
</feature>
<dbReference type="PANTHER" id="PTHR30406">
    <property type="entry name" value="SULFATE TRANSPORT SYSTEM PERMEASE PROTEIN"/>
    <property type="match status" value="1"/>
</dbReference>
<dbReference type="CDD" id="cd06261">
    <property type="entry name" value="TM_PBP2"/>
    <property type="match status" value="1"/>
</dbReference>
<dbReference type="Gene3D" id="1.10.3720.10">
    <property type="entry name" value="MetI-like"/>
    <property type="match status" value="1"/>
</dbReference>
<comment type="similarity">
    <text evidence="7">Belongs to the binding-protein-dependent transport system permease family.</text>
</comment>
<organism evidence="10 11">
    <name type="scientific">Sulfurisphaera ohwakuensis</name>
    <dbReference type="NCBI Taxonomy" id="69656"/>
    <lineage>
        <taxon>Archaea</taxon>
        <taxon>Thermoproteota</taxon>
        <taxon>Thermoprotei</taxon>
        <taxon>Sulfolobales</taxon>
        <taxon>Sulfolobaceae</taxon>
        <taxon>Sulfurisphaera</taxon>
    </lineage>
</organism>
<feature type="transmembrane region" description="Helical" evidence="7">
    <location>
        <begin position="126"/>
        <end position="145"/>
    </location>
</feature>
<evidence type="ECO:0000256" key="4">
    <source>
        <dbReference type="ARBA" id="ARBA00022989"/>
    </source>
</evidence>
<reference evidence="9 12" key="2">
    <citation type="submission" date="2020-08" db="EMBL/GenBank/DDBJ databases">
        <title>Genomic Encyclopedia of Type Strains, Phase IV (KMG-IV): sequencing the most valuable type-strain genomes for metagenomic binning, comparative biology and taxonomic classification.</title>
        <authorList>
            <person name="Goeker M."/>
        </authorList>
    </citation>
    <scope>NUCLEOTIDE SEQUENCE [LARGE SCALE GENOMIC DNA]</scope>
    <source>
        <strain evidence="9 12">DSM 12421</strain>
    </source>
</reference>
<dbReference type="KEGG" id="soh:D1869_11155"/>
<keyword evidence="11" id="KW-1185">Reference proteome</keyword>
<dbReference type="GO" id="GO:0015419">
    <property type="term" value="F:ABC-type sulfate transporter activity"/>
    <property type="evidence" value="ECO:0007669"/>
    <property type="project" value="InterPro"/>
</dbReference>
<evidence type="ECO:0000313" key="9">
    <source>
        <dbReference type="EMBL" id="MBB5253348.1"/>
    </source>
</evidence>
<comment type="subcellular location">
    <subcellularLocation>
        <location evidence="7">Cell membrane</location>
        <topology evidence="7">Multi-pass membrane protein</topology>
    </subcellularLocation>
    <subcellularLocation>
        <location evidence="1">Membrane</location>
        <topology evidence="1">Multi-pass membrane protein</topology>
    </subcellularLocation>
</comment>
<dbReference type="EMBL" id="JACHFY010000004">
    <property type="protein sequence ID" value="MBB5253348.1"/>
    <property type="molecule type" value="Genomic_DNA"/>
</dbReference>
<dbReference type="SUPFAM" id="SSF161098">
    <property type="entry name" value="MetI-like"/>
    <property type="match status" value="1"/>
</dbReference>
<dbReference type="PANTHER" id="PTHR30406:SF8">
    <property type="entry name" value="SULFATE TRANSPORT SYSTEM PERMEASE PROTEIN CYST"/>
    <property type="match status" value="1"/>
</dbReference>
<keyword evidence="5" id="KW-0764">Sulfate transport</keyword>
<name>A0A650CIN0_SULOH</name>
<evidence type="ECO:0000256" key="3">
    <source>
        <dbReference type="ARBA" id="ARBA00022692"/>
    </source>
</evidence>
<dbReference type="InterPro" id="IPR035906">
    <property type="entry name" value="MetI-like_sf"/>
</dbReference>
<evidence type="ECO:0000256" key="6">
    <source>
        <dbReference type="ARBA" id="ARBA00023136"/>
    </source>
</evidence>
<dbReference type="GeneID" id="42801808"/>
<dbReference type="PROSITE" id="PS50928">
    <property type="entry name" value="ABC_TM1"/>
    <property type="match status" value="1"/>
</dbReference>
<evidence type="ECO:0000313" key="10">
    <source>
        <dbReference type="EMBL" id="QGR17670.1"/>
    </source>
</evidence>
<evidence type="ECO:0000256" key="7">
    <source>
        <dbReference type="RuleBase" id="RU363032"/>
    </source>
</evidence>
<feature type="transmembrane region" description="Helical" evidence="7">
    <location>
        <begin position="242"/>
        <end position="263"/>
    </location>
</feature>
<keyword evidence="2 7" id="KW-0813">Transport</keyword>
<dbReference type="InterPro" id="IPR000515">
    <property type="entry name" value="MetI-like"/>
</dbReference>
<dbReference type="EMBL" id="CP045484">
    <property type="protein sequence ID" value="QGR17670.1"/>
    <property type="molecule type" value="Genomic_DNA"/>
</dbReference>
<dbReference type="Pfam" id="PF00528">
    <property type="entry name" value="BPD_transp_1"/>
    <property type="match status" value="1"/>
</dbReference>
<feature type="transmembrane region" description="Helical" evidence="7">
    <location>
        <begin position="54"/>
        <end position="77"/>
    </location>
</feature>
<keyword evidence="6 7" id="KW-0472">Membrane</keyword>
<dbReference type="InterPro" id="IPR005667">
    <property type="entry name" value="Sulph_transpt2"/>
</dbReference>
<proteinExistence type="inferred from homology"/>
<reference evidence="10 11" key="1">
    <citation type="submission" date="2019-10" db="EMBL/GenBank/DDBJ databases">
        <title>Genome Sequences from Six Type Strain Members of the Archaeal Family Sulfolobaceae: Acidianus ambivalens, Acidianus infernus, Metallosphaera prunae, Stygiolobus azoricus, Sulfolobus metallicus, and Sulfurisphaera ohwakuensis.</title>
        <authorList>
            <person name="Counts J.A."/>
            <person name="Kelly R.M."/>
        </authorList>
    </citation>
    <scope>NUCLEOTIDE SEQUENCE [LARGE SCALE GENOMIC DNA]</scope>
    <source>
        <strain evidence="10 11">TA-1</strain>
    </source>
</reference>
<evidence type="ECO:0000256" key="1">
    <source>
        <dbReference type="ARBA" id="ARBA00004141"/>
    </source>
</evidence>
<accession>A0A650CIN0</accession>
<evidence type="ECO:0000259" key="8">
    <source>
        <dbReference type="PROSITE" id="PS50928"/>
    </source>
</evidence>
<dbReference type="Proteomes" id="UP000427373">
    <property type="component" value="Chromosome"/>
</dbReference>
<gene>
    <name evidence="10" type="ORF">D1869_11155</name>
    <name evidence="9" type="ORF">HNQ62_001109</name>
</gene>
<sequence>MAGTSVQFNLFKALVFFLAFLLIFPILAVLYYGYGPYFSMKYAFGSAIVRSIELTFFASSISIMLIIILFTPLAYYLARHRNPIIEAIVDIPASVPHPVVGIALLFIDSPLNPLGRFLETHGINFFFTYLGLILALMIVSSPIYVRAMQNFYEALPRSHEYYALSLGASELRTYFRVILPSSVRGIISAGLTSMARAISEFGSVVIVAPYVSGWIFNGVPVASVCVYNTFLTYFNASVTEASTLILFSLILVAITRVFIYFSFKREGL</sequence>
<keyword evidence="3 7" id="KW-0812">Transmembrane</keyword>
<protein>
    <submittedName>
        <fullName evidence="10">ABC transporter permease subunit</fullName>
    </submittedName>
    <submittedName>
        <fullName evidence="9">ABC-type sulfate transport system permease component</fullName>
    </submittedName>
</protein>
<keyword evidence="4 7" id="KW-1133">Transmembrane helix</keyword>
<evidence type="ECO:0000313" key="11">
    <source>
        <dbReference type="Proteomes" id="UP000427373"/>
    </source>
</evidence>